<protein>
    <submittedName>
        <fullName evidence="6">Fumarate/nitrate reduction transcriptional regulator Fnr</fullName>
    </submittedName>
</protein>
<dbReference type="InterPro" id="IPR050397">
    <property type="entry name" value="Env_Response_Regulators"/>
</dbReference>
<dbReference type="InterPro" id="IPR012318">
    <property type="entry name" value="HTH_CRP"/>
</dbReference>
<dbReference type="InterPro" id="IPR036390">
    <property type="entry name" value="WH_DNA-bd_sf"/>
</dbReference>
<dbReference type="SUPFAM" id="SSF51206">
    <property type="entry name" value="cAMP-binding domain-like"/>
    <property type="match status" value="1"/>
</dbReference>
<gene>
    <name evidence="6" type="primary">fnr</name>
    <name evidence="6" type="ORF">ACFOW7_19385</name>
</gene>
<dbReference type="NCBIfam" id="NF008365">
    <property type="entry name" value="PRK11161.1"/>
    <property type="match status" value="1"/>
</dbReference>
<dbReference type="InterPro" id="IPR014710">
    <property type="entry name" value="RmlC-like_jellyroll"/>
</dbReference>
<keyword evidence="3" id="KW-0804">Transcription</keyword>
<dbReference type="Proteomes" id="UP001595791">
    <property type="component" value="Unassembled WGS sequence"/>
</dbReference>
<reference evidence="7" key="1">
    <citation type="journal article" date="2019" name="Int. J. Syst. Evol. Microbiol.">
        <title>The Global Catalogue of Microorganisms (GCM) 10K type strain sequencing project: providing services to taxonomists for standard genome sequencing and annotation.</title>
        <authorList>
            <consortium name="The Broad Institute Genomics Platform"/>
            <consortium name="The Broad Institute Genome Sequencing Center for Infectious Disease"/>
            <person name="Wu L."/>
            <person name="Ma J."/>
        </authorList>
    </citation>
    <scope>NUCLEOTIDE SEQUENCE [LARGE SCALE GENOMIC DNA]</scope>
    <source>
        <strain evidence="7">LMG 29894</strain>
    </source>
</reference>
<keyword evidence="1" id="KW-0805">Transcription regulation</keyword>
<dbReference type="InterPro" id="IPR036388">
    <property type="entry name" value="WH-like_DNA-bd_sf"/>
</dbReference>
<dbReference type="Gene3D" id="1.10.10.10">
    <property type="entry name" value="Winged helix-like DNA-binding domain superfamily/Winged helix DNA-binding domain"/>
    <property type="match status" value="1"/>
</dbReference>
<dbReference type="CDD" id="cd00038">
    <property type="entry name" value="CAP_ED"/>
    <property type="match status" value="1"/>
</dbReference>
<evidence type="ECO:0000259" key="4">
    <source>
        <dbReference type="PROSITE" id="PS50042"/>
    </source>
</evidence>
<keyword evidence="7" id="KW-1185">Reference proteome</keyword>
<dbReference type="PRINTS" id="PR00034">
    <property type="entry name" value="HTHCRP"/>
</dbReference>
<feature type="domain" description="HTH crp-type" evidence="5">
    <location>
        <begin position="168"/>
        <end position="241"/>
    </location>
</feature>
<dbReference type="PROSITE" id="PS50042">
    <property type="entry name" value="CNMP_BINDING_3"/>
    <property type="match status" value="1"/>
</dbReference>
<proteinExistence type="predicted"/>
<evidence type="ECO:0000256" key="2">
    <source>
        <dbReference type="ARBA" id="ARBA00023125"/>
    </source>
</evidence>
<name>A0ABV8MVW8_9NEIS</name>
<dbReference type="InterPro" id="IPR018490">
    <property type="entry name" value="cNMP-bd_dom_sf"/>
</dbReference>
<evidence type="ECO:0000313" key="7">
    <source>
        <dbReference type="Proteomes" id="UP001595791"/>
    </source>
</evidence>
<dbReference type="InterPro" id="IPR000595">
    <property type="entry name" value="cNMP-bd_dom"/>
</dbReference>
<sequence length="256" mass="28419">MPSQPRPVQEIKEVFALPQLKAVCSNCSLRELCLPLGLTAEEMDALDRTIHQRIPVKRGATLFRAGDSFRSIYAVRTGFFKTCVSAEDGREQVTGFHMSGELIGLDAIGVERHGCDAVALEDCEVCELPFARLESLARDIPALTRHFYKLMSREIVRDQGVMLLLGNMRAEERLAVFLLNLSQRLAARGFSSTGFHLRMTREEIGSYLGLKLETVSRAFSKFQADGLLKVQNKYVELLDPVGLKNLLGGCASLQGQ</sequence>
<accession>A0ABV8MVW8</accession>
<dbReference type="SUPFAM" id="SSF46785">
    <property type="entry name" value="Winged helix' DNA-binding domain"/>
    <property type="match status" value="1"/>
</dbReference>
<feature type="domain" description="Cyclic nucleotide-binding" evidence="4">
    <location>
        <begin position="34"/>
        <end position="108"/>
    </location>
</feature>
<evidence type="ECO:0000313" key="6">
    <source>
        <dbReference type="EMBL" id="MFC4161504.1"/>
    </source>
</evidence>
<evidence type="ECO:0000256" key="1">
    <source>
        <dbReference type="ARBA" id="ARBA00023015"/>
    </source>
</evidence>
<dbReference type="SMART" id="SM00419">
    <property type="entry name" value="HTH_CRP"/>
    <property type="match status" value="1"/>
</dbReference>
<dbReference type="Pfam" id="PF00027">
    <property type="entry name" value="cNMP_binding"/>
    <property type="match status" value="1"/>
</dbReference>
<comment type="caution">
    <text evidence="6">The sequence shown here is derived from an EMBL/GenBank/DDBJ whole genome shotgun (WGS) entry which is preliminary data.</text>
</comment>
<keyword evidence="2" id="KW-0238">DNA-binding</keyword>
<dbReference type="PROSITE" id="PS51063">
    <property type="entry name" value="HTH_CRP_2"/>
    <property type="match status" value="1"/>
</dbReference>
<dbReference type="PANTHER" id="PTHR24567:SF75">
    <property type="entry name" value="FUMARATE AND NITRATE REDUCTION REGULATORY PROTEIN"/>
    <property type="match status" value="1"/>
</dbReference>
<dbReference type="SMART" id="SM00100">
    <property type="entry name" value="cNMP"/>
    <property type="match status" value="1"/>
</dbReference>
<dbReference type="PANTHER" id="PTHR24567">
    <property type="entry name" value="CRP FAMILY TRANSCRIPTIONAL REGULATORY PROTEIN"/>
    <property type="match status" value="1"/>
</dbReference>
<organism evidence="6 7">
    <name type="scientific">Chitinimonas lacunae</name>
    <dbReference type="NCBI Taxonomy" id="1963018"/>
    <lineage>
        <taxon>Bacteria</taxon>
        <taxon>Pseudomonadati</taxon>
        <taxon>Pseudomonadota</taxon>
        <taxon>Betaproteobacteria</taxon>
        <taxon>Neisseriales</taxon>
        <taxon>Chitinibacteraceae</taxon>
        <taxon>Chitinimonas</taxon>
    </lineage>
</organism>
<dbReference type="Pfam" id="PF13545">
    <property type="entry name" value="HTH_Crp_2"/>
    <property type="match status" value="1"/>
</dbReference>
<dbReference type="CDD" id="cd00092">
    <property type="entry name" value="HTH_CRP"/>
    <property type="match status" value="1"/>
</dbReference>
<evidence type="ECO:0000256" key="3">
    <source>
        <dbReference type="ARBA" id="ARBA00023163"/>
    </source>
</evidence>
<dbReference type="Gene3D" id="2.60.120.10">
    <property type="entry name" value="Jelly Rolls"/>
    <property type="match status" value="1"/>
</dbReference>
<evidence type="ECO:0000259" key="5">
    <source>
        <dbReference type="PROSITE" id="PS51063"/>
    </source>
</evidence>
<dbReference type="EMBL" id="JBHSBU010000001">
    <property type="protein sequence ID" value="MFC4161504.1"/>
    <property type="molecule type" value="Genomic_DNA"/>
</dbReference>
<dbReference type="RefSeq" id="WP_378167519.1">
    <property type="nucleotide sequence ID" value="NZ_JBHSBU010000001.1"/>
</dbReference>